<dbReference type="Proteomes" id="UP001501474">
    <property type="component" value="Unassembled WGS sequence"/>
</dbReference>
<organism evidence="2 3">
    <name type="scientific">Streptomyces indiaensis</name>
    <dbReference type="NCBI Taxonomy" id="284033"/>
    <lineage>
        <taxon>Bacteria</taxon>
        <taxon>Bacillati</taxon>
        <taxon>Actinomycetota</taxon>
        <taxon>Actinomycetes</taxon>
        <taxon>Kitasatosporales</taxon>
        <taxon>Streptomycetaceae</taxon>
        <taxon>Streptomyces</taxon>
    </lineage>
</organism>
<comment type="caution">
    <text evidence="2">The sequence shown here is derived from an EMBL/GenBank/DDBJ whole genome shotgun (WGS) entry which is preliminary data.</text>
</comment>
<keyword evidence="3" id="KW-1185">Reference proteome</keyword>
<reference evidence="2 3" key="1">
    <citation type="journal article" date="2019" name="Int. J. Syst. Evol. Microbiol.">
        <title>The Global Catalogue of Microorganisms (GCM) 10K type strain sequencing project: providing services to taxonomists for standard genome sequencing and annotation.</title>
        <authorList>
            <consortium name="The Broad Institute Genomics Platform"/>
            <consortium name="The Broad Institute Genome Sequencing Center for Infectious Disease"/>
            <person name="Wu L."/>
            <person name="Ma J."/>
        </authorList>
    </citation>
    <scope>NUCLEOTIDE SEQUENCE [LARGE SCALE GENOMIC DNA]</scope>
    <source>
        <strain evidence="2 3">JCM 3053</strain>
    </source>
</reference>
<evidence type="ECO:0000313" key="2">
    <source>
        <dbReference type="EMBL" id="GAA2230385.1"/>
    </source>
</evidence>
<evidence type="ECO:0000256" key="1">
    <source>
        <dbReference type="SAM" id="MobiDB-lite"/>
    </source>
</evidence>
<name>A0ABN3DG44_9ACTN</name>
<gene>
    <name evidence="2" type="ORF">GCM10010104_24690</name>
</gene>
<evidence type="ECO:0000313" key="3">
    <source>
        <dbReference type="Proteomes" id="UP001501474"/>
    </source>
</evidence>
<accession>A0ABN3DG44</accession>
<feature type="compositionally biased region" description="Low complexity" evidence="1">
    <location>
        <begin position="105"/>
        <end position="177"/>
    </location>
</feature>
<dbReference type="EMBL" id="BAAART010000055">
    <property type="protein sequence ID" value="GAA2230385.1"/>
    <property type="molecule type" value="Genomic_DNA"/>
</dbReference>
<proteinExistence type="predicted"/>
<feature type="region of interest" description="Disordered" evidence="1">
    <location>
        <begin position="103"/>
        <end position="211"/>
    </location>
</feature>
<protein>
    <submittedName>
        <fullName evidence="2">Uncharacterized protein</fullName>
    </submittedName>
</protein>
<sequence>MAGPTGRGHCLGAALNDLLRSQVTPRHRLSSYNAKHWHAQLGQLTATHRGQQALEDAGLHVTTKTLINWLSDSEYNIRRSYRDLIHTAYENVAVVPSDPLPDHISGASTRSAASSRPATTNANAATGGPLLSALTAAGATGTPSRNPGSPASSPTTTSKTTSSTTSSSRTSAKAPTAGSSPAPRTPSRSGSTRLRGRMAGDIETVLRLGAS</sequence>